<dbReference type="SUPFAM" id="SSF110849">
    <property type="entry name" value="ParB/Sulfiredoxin"/>
    <property type="match status" value="1"/>
</dbReference>
<feature type="domain" description="ParB-like N-terminal" evidence="1">
    <location>
        <begin position="23"/>
        <end position="119"/>
    </location>
</feature>
<dbReference type="GO" id="GO:0005694">
    <property type="term" value="C:chromosome"/>
    <property type="evidence" value="ECO:0007669"/>
    <property type="project" value="TreeGrafter"/>
</dbReference>
<proteinExistence type="predicted"/>
<organism evidence="2 3">
    <name type="scientific">Candidatus Avoscillospira avistercoris</name>
    <dbReference type="NCBI Taxonomy" id="2840707"/>
    <lineage>
        <taxon>Bacteria</taxon>
        <taxon>Bacillati</taxon>
        <taxon>Bacillota</taxon>
        <taxon>Clostridia</taxon>
        <taxon>Eubacteriales</taxon>
        <taxon>Oscillospiraceae</taxon>
        <taxon>Oscillospiraceae incertae sedis</taxon>
        <taxon>Candidatus Avoscillospira</taxon>
    </lineage>
</organism>
<reference evidence="2" key="2">
    <citation type="journal article" date="2021" name="PeerJ">
        <title>Extensive microbial diversity within the chicken gut microbiome revealed by metagenomics and culture.</title>
        <authorList>
            <person name="Gilroy R."/>
            <person name="Ravi A."/>
            <person name="Getino M."/>
            <person name="Pursley I."/>
            <person name="Horton D.L."/>
            <person name="Alikhan N.F."/>
            <person name="Baker D."/>
            <person name="Gharbi K."/>
            <person name="Hall N."/>
            <person name="Watson M."/>
            <person name="Adriaenssens E.M."/>
            <person name="Foster-Nyarko E."/>
            <person name="Jarju S."/>
            <person name="Secka A."/>
            <person name="Antonio M."/>
            <person name="Oren A."/>
            <person name="Chaudhuri R.R."/>
            <person name="La Ragione R."/>
            <person name="Hildebrand F."/>
            <person name="Pallen M.J."/>
        </authorList>
    </citation>
    <scope>NUCLEOTIDE SEQUENCE</scope>
    <source>
        <strain evidence="2">ChiBcec16-1751</strain>
    </source>
</reference>
<dbReference type="SMART" id="SM00470">
    <property type="entry name" value="ParB"/>
    <property type="match status" value="1"/>
</dbReference>
<name>A0A9D1JT58_9FIRM</name>
<dbReference type="AlphaFoldDB" id="A0A9D1JT58"/>
<dbReference type="PANTHER" id="PTHR33375">
    <property type="entry name" value="CHROMOSOME-PARTITIONING PROTEIN PARB-RELATED"/>
    <property type="match status" value="1"/>
</dbReference>
<dbReference type="Gene3D" id="1.10.10.2830">
    <property type="match status" value="1"/>
</dbReference>
<sequence>MGFDLSAMLKDVSNLDTSRDQIEYIDIDLIDQDPNNFYQLSRVDELAANIELLGLQQPIRVRDNPDQPGRVIIVSGHRRRAALQLLVDEGKERFREVPCIREKEAGSAALQELRLIYANADTRTMTSAEISKQVERVEALLYQLKEEGMEFPGRMRDHVAEACKVSQSKLARLKVIREKLAPEWKSLYEDGKLNESTAYALAKIPAAHQSYVFEGVKGKNQTVGQLYQGQVENYEKKLAAVDQLICKRGARKDFPCSNLENKRRKIVAESSWYDASACSKCCDKCDQLAKCKYACPMLAGKVRKLRESAKAQRQHEKLAKEERERPVIEQITQLWQRFGDARAAAGLSVKAYHKAINMYHYNADDQEYPERESGKGIGLNTRLPYGYTMSIETIQRLIGAADALGCSLDYLFGRTDDPHGRLYGPPLTQKQIDKMHFDKVWLSYGDGDPDDGEWAVVIDGWIYDIATLDGADFAGTVMDEFRHIAEKLDRPSGKYTVHYGPRSKLAVDPKDGED</sequence>
<evidence type="ECO:0000313" key="3">
    <source>
        <dbReference type="Proteomes" id="UP000886741"/>
    </source>
</evidence>
<dbReference type="InterPro" id="IPR003115">
    <property type="entry name" value="ParB_N"/>
</dbReference>
<dbReference type="InterPro" id="IPR050336">
    <property type="entry name" value="Chromosome_partition/occlusion"/>
</dbReference>
<comment type="caution">
    <text evidence="2">The sequence shown here is derived from an EMBL/GenBank/DDBJ whole genome shotgun (WGS) entry which is preliminary data.</text>
</comment>
<protein>
    <submittedName>
        <fullName evidence="2">ParB N-terminal domain-containing protein</fullName>
    </submittedName>
</protein>
<dbReference type="GO" id="GO:0007059">
    <property type="term" value="P:chromosome segregation"/>
    <property type="evidence" value="ECO:0007669"/>
    <property type="project" value="TreeGrafter"/>
</dbReference>
<dbReference type="PANTHER" id="PTHR33375:SF1">
    <property type="entry name" value="CHROMOSOME-PARTITIONING PROTEIN PARB-RELATED"/>
    <property type="match status" value="1"/>
</dbReference>
<evidence type="ECO:0000313" key="2">
    <source>
        <dbReference type="EMBL" id="HIS64807.1"/>
    </source>
</evidence>
<accession>A0A9D1JT58</accession>
<reference evidence="2" key="1">
    <citation type="submission" date="2020-10" db="EMBL/GenBank/DDBJ databases">
        <authorList>
            <person name="Gilroy R."/>
        </authorList>
    </citation>
    <scope>NUCLEOTIDE SEQUENCE</scope>
    <source>
        <strain evidence="2">ChiBcec16-1751</strain>
    </source>
</reference>
<dbReference type="Pfam" id="PF02195">
    <property type="entry name" value="ParB_N"/>
    <property type="match status" value="1"/>
</dbReference>
<gene>
    <name evidence="2" type="ORF">IAA83_05480</name>
</gene>
<dbReference type="Proteomes" id="UP000886741">
    <property type="component" value="Unassembled WGS sequence"/>
</dbReference>
<dbReference type="Gene3D" id="3.90.1530.30">
    <property type="match status" value="1"/>
</dbReference>
<dbReference type="EMBL" id="DVJJ01000080">
    <property type="protein sequence ID" value="HIS64807.1"/>
    <property type="molecule type" value="Genomic_DNA"/>
</dbReference>
<dbReference type="InterPro" id="IPR036086">
    <property type="entry name" value="ParB/Sulfiredoxin_sf"/>
</dbReference>
<evidence type="ECO:0000259" key="1">
    <source>
        <dbReference type="SMART" id="SM00470"/>
    </source>
</evidence>